<evidence type="ECO:0000256" key="1">
    <source>
        <dbReference type="SAM" id="MobiDB-lite"/>
    </source>
</evidence>
<dbReference type="Gene3D" id="2.30.110.10">
    <property type="entry name" value="Electron Transport, Fmn-binding Protein, Chain A"/>
    <property type="match status" value="1"/>
</dbReference>
<dbReference type="SUPFAM" id="SSF50475">
    <property type="entry name" value="FMN-binding split barrel"/>
    <property type="match status" value="1"/>
</dbReference>
<dbReference type="Proteomes" id="UP000185904">
    <property type="component" value="Unassembled WGS sequence"/>
</dbReference>
<dbReference type="EMBL" id="LVCJ01000001">
    <property type="protein sequence ID" value="OAL40406.1"/>
    <property type="molecule type" value="Genomic_DNA"/>
</dbReference>
<protein>
    <recommendedName>
        <fullName evidence="4">Flavin-nucleotide-binding protein</fullName>
    </recommendedName>
</protein>
<proteinExistence type="predicted"/>
<dbReference type="AlphaFoldDB" id="A0A178DF50"/>
<dbReference type="Pfam" id="PF12900">
    <property type="entry name" value="Pyridox_ox_2"/>
    <property type="match status" value="1"/>
</dbReference>
<dbReference type="OrthoDB" id="444432at2759"/>
<feature type="region of interest" description="Disordered" evidence="1">
    <location>
        <begin position="97"/>
        <end position="124"/>
    </location>
</feature>
<dbReference type="InterPro" id="IPR012349">
    <property type="entry name" value="Split_barrel_FMN-bd"/>
</dbReference>
<comment type="caution">
    <text evidence="2">The sequence shown here is derived from an EMBL/GenBank/DDBJ whole genome shotgun (WGS) entry which is preliminary data.</text>
</comment>
<dbReference type="PANTHER" id="PTHR34071">
    <property type="entry name" value="5-NITROIMIDAZOLE ANTIBIOTICS RESISTANCE PROTEIN, NIMA-FAMILY-RELATED PROTEIN-RELATED"/>
    <property type="match status" value="1"/>
</dbReference>
<gene>
    <name evidence="2" type="ORF">AYO20_00142</name>
</gene>
<dbReference type="GeneID" id="34583569"/>
<reference evidence="2 3" key="1">
    <citation type="submission" date="2016-03" db="EMBL/GenBank/DDBJ databases">
        <title>The draft genome sequence of Fonsecaea nubica causative agent of cutaneous subcutaneous infection in human host.</title>
        <authorList>
            <person name="Costa F."/>
            <person name="Sybren D.H."/>
            <person name="Raittz R.T."/>
            <person name="Weiss V.A."/>
            <person name="Leao A.C."/>
            <person name="Gomes R."/>
            <person name="De Souza E.M."/>
            <person name="Pedrosa F.O."/>
            <person name="Steffens M.B."/>
            <person name="Bombassaro A."/>
            <person name="Tadra-Sfeir M.Z."/>
            <person name="Moreno L.F."/>
            <person name="Najafzadeh M.J."/>
            <person name="Felipe M.S."/>
            <person name="Teixeira M."/>
            <person name="Sun J."/>
            <person name="Xi L."/>
            <person name="Castro M.A."/>
            <person name="Vicente V.A."/>
        </authorList>
    </citation>
    <scope>NUCLEOTIDE SEQUENCE [LARGE SCALE GENOMIC DNA]</scope>
    <source>
        <strain evidence="2 3">CBS 269.64</strain>
    </source>
</reference>
<organism evidence="2 3">
    <name type="scientific">Fonsecaea nubica</name>
    <dbReference type="NCBI Taxonomy" id="856822"/>
    <lineage>
        <taxon>Eukaryota</taxon>
        <taxon>Fungi</taxon>
        <taxon>Dikarya</taxon>
        <taxon>Ascomycota</taxon>
        <taxon>Pezizomycotina</taxon>
        <taxon>Eurotiomycetes</taxon>
        <taxon>Chaetothyriomycetidae</taxon>
        <taxon>Chaetothyriales</taxon>
        <taxon>Herpotrichiellaceae</taxon>
        <taxon>Fonsecaea</taxon>
    </lineage>
</organism>
<feature type="compositionally biased region" description="Polar residues" evidence="1">
    <location>
        <begin position="97"/>
        <end position="109"/>
    </location>
</feature>
<name>A0A178DF50_9EURO</name>
<dbReference type="PANTHER" id="PTHR34071:SF2">
    <property type="entry name" value="FLAVIN-NUCLEOTIDE-BINDING PROTEIN"/>
    <property type="match status" value="1"/>
</dbReference>
<accession>A0A178DF50</accession>
<keyword evidence="3" id="KW-1185">Reference proteome</keyword>
<dbReference type="InterPro" id="IPR024747">
    <property type="entry name" value="Pyridox_Oxase-rel"/>
</dbReference>
<evidence type="ECO:0000313" key="2">
    <source>
        <dbReference type="EMBL" id="OAL40406.1"/>
    </source>
</evidence>
<sequence>MGHGRTLEYPKTSVNRVNRYNQRATYDLEQIHSIINTSTVVHVSFNTPDPSNPFPVTLPMVGVAASFEHPSASLGEPLDIYLHGYVSSRLMNLSRNAVQAAPDSTSPPASTAGGDGGGEGTAQGLPVTISATLVDGLVLTLTPNTHDVNYRSATLFGYANLVTSLEEKVWAMEQVTNSVVRDRWRHTRVPPDGAEMQSTSILRVKVVGGSGKVRVGGPRDELKDLKRDDIRDKVWTGVIPVWECFGDPIEYRGVAQGDGKENRVGSVPEHVREFAREMREQNEKYALAAVVDTSQD</sequence>
<evidence type="ECO:0000313" key="3">
    <source>
        <dbReference type="Proteomes" id="UP000185904"/>
    </source>
</evidence>
<evidence type="ECO:0008006" key="4">
    <source>
        <dbReference type="Google" id="ProtNLM"/>
    </source>
</evidence>
<dbReference type="RefSeq" id="XP_022505418.1">
    <property type="nucleotide sequence ID" value="XM_022638453.1"/>
</dbReference>